<dbReference type="InterPro" id="IPR029039">
    <property type="entry name" value="Flavoprotein-like_sf"/>
</dbReference>
<dbReference type="Proteomes" id="UP001385892">
    <property type="component" value="Unassembled WGS sequence"/>
</dbReference>
<evidence type="ECO:0000313" key="2">
    <source>
        <dbReference type="EMBL" id="MEJ8852247.1"/>
    </source>
</evidence>
<feature type="domain" description="NADPH-dependent FMN reductase-like" evidence="1">
    <location>
        <begin position="8"/>
        <end position="86"/>
    </location>
</feature>
<comment type="caution">
    <text evidence="2">The sequence shown here is derived from an EMBL/GenBank/DDBJ whole genome shotgun (WGS) entry which is preliminary data.</text>
</comment>
<organism evidence="2 3">
    <name type="scientific">Variovorax rhizosphaerae</name>
    <dbReference type="NCBI Taxonomy" id="1836200"/>
    <lineage>
        <taxon>Bacteria</taxon>
        <taxon>Pseudomonadati</taxon>
        <taxon>Pseudomonadota</taxon>
        <taxon>Betaproteobacteria</taxon>
        <taxon>Burkholderiales</taxon>
        <taxon>Comamonadaceae</taxon>
        <taxon>Variovorax</taxon>
    </lineage>
</organism>
<dbReference type="Gene3D" id="3.40.50.360">
    <property type="match status" value="1"/>
</dbReference>
<proteinExistence type="predicted"/>
<keyword evidence="3" id="KW-1185">Reference proteome</keyword>
<gene>
    <name evidence="2" type="ORF">WKW82_36850</name>
</gene>
<evidence type="ECO:0000259" key="1">
    <source>
        <dbReference type="Pfam" id="PF03358"/>
    </source>
</evidence>
<accession>A0ABU8X0J5</accession>
<dbReference type="InterPro" id="IPR005025">
    <property type="entry name" value="FMN_Rdtase-like_dom"/>
</dbReference>
<sequence>MNNPLIGVIVSSSCQGGRFGEVPAHWIYRMAEQRSDMRIELIDLGGYPLPFFGASVLAASCPDESPVGRCWAAALDRLDGFIVVASEEGPKRGAGAITDAGCVHADLAGKPVAFVGYGKPAGTCGVDPLRSMALALRMAPVTQAVHLGRREVVGIWQQERPSRTFRIWIRRAPPCWTHWSRRHRRSRTRAMV</sequence>
<dbReference type="RefSeq" id="WP_340348160.1">
    <property type="nucleotide sequence ID" value="NZ_JBBKZT010000034.1"/>
</dbReference>
<evidence type="ECO:0000313" key="3">
    <source>
        <dbReference type="Proteomes" id="UP001385892"/>
    </source>
</evidence>
<name>A0ABU8X0J5_9BURK</name>
<dbReference type="SUPFAM" id="SSF52218">
    <property type="entry name" value="Flavoproteins"/>
    <property type="match status" value="1"/>
</dbReference>
<dbReference type="EMBL" id="JBBKZT010000034">
    <property type="protein sequence ID" value="MEJ8852247.1"/>
    <property type="molecule type" value="Genomic_DNA"/>
</dbReference>
<protein>
    <submittedName>
        <fullName evidence="2">NAD(P)H-dependent oxidoreductase</fullName>
    </submittedName>
</protein>
<reference evidence="2 3" key="1">
    <citation type="submission" date="2024-03" db="EMBL/GenBank/DDBJ databases">
        <title>Novel species of the genus Variovorax.</title>
        <authorList>
            <person name="Liu Q."/>
            <person name="Xin Y.-H."/>
        </authorList>
    </citation>
    <scope>NUCLEOTIDE SEQUENCE [LARGE SCALE GENOMIC DNA]</scope>
    <source>
        <strain evidence="2 3">KACC 18900</strain>
    </source>
</reference>
<dbReference type="Pfam" id="PF03358">
    <property type="entry name" value="FMN_red"/>
    <property type="match status" value="1"/>
</dbReference>